<dbReference type="RefSeq" id="WP_234002520.1">
    <property type="nucleotide sequence ID" value="NZ_CP012199.1"/>
</dbReference>
<accession>A0AA86GRL7</accession>
<dbReference type="PROSITE" id="PS51257">
    <property type="entry name" value="PROKAR_LIPOPROTEIN"/>
    <property type="match status" value="1"/>
</dbReference>
<gene>
    <name evidence="3" type="ORF">SGRAN_4079</name>
</gene>
<dbReference type="EMBL" id="CP012199">
    <property type="protein sequence ID" value="AMG76406.1"/>
    <property type="molecule type" value="Genomic_DNA"/>
</dbReference>
<evidence type="ECO:0000256" key="1">
    <source>
        <dbReference type="SAM" id="MobiDB-lite"/>
    </source>
</evidence>
<organism evidence="3 4">
    <name type="scientific">Sphingopyxis granuli</name>
    <dbReference type="NCBI Taxonomy" id="267128"/>
    <lineage>
        <taxon>Bacteria</taxon>
        <taxon>Pseudomonadati</taxon>
        <taxon>Pseudomonadota</taxon>
        <taxon>Alphaproteobacteria</taxon>
        <taxon>Sphingomonadales</taxon>
        <taxon>Sphingomonadaceae</taxon>
        <taxon>Sphingopyxis</taxon>
    </lineage>
</organism>
<feature type="compositionally biased region" description="Pro residues" evidence="1">
    <location>
        <begin position="45"/>
        <end position="56"/>
    </location>
</feature>
<proteinExistence type="predicted"/>
<dbReference type="Proteomes" id="UP000058599">
    <property type="component" value="Chromosome"/>
</dbReference>
<reference evidence="3 4" key="1">
    <citation type="journal article" date="2016" name="BMC Genomics">
        <title>Genomic analysis of the nitrate-respiring Sphingopyxis granuli (formerly Sphingomonas macrogoltabida) strain TFA.</title>
        <authorList>
            <person name="Garcia-Romero I."/>
            <person name="Perez-Pulido A.J."/>
            <person name="Gonzalez-Flores Y.E."/>
            <person name="Reyes-Ramirez F."/>
            <person name="Santero E."/>
            <person name="Floriano B."/>
        </authorList>
    </citation>
    <scope>NUCLEOTIDE SEQUENCE [LARGE SCALE GENOMIC DNA]</scope>
    <source>
        <strain evidence="3 4">TFA</strain>
    </source>
</reference>
<feature type="compositionally biased region" description="Low complexity" evidence="1">
    <location>
        <begin position="31"/>
        <end position="44"/>
    </location>
</feature>
<feature type="signal peptide" evidence="2">
    <location>
        <begin position="1"/>
        <end position="23"/>
    </location>
</feature>
<evidence type="ECO:0000313" key="4">
    <source>
        <dbReference type="Proteomes" id="UP000058599"/>
    </source>
</evidence>
<name>A0AA86GRL7_9SPHN</name>
<keyword evidence="2" id="KW-0732">Signal</keyword>
<evidence type="ECO:0000313" key="3">
    <source>
        <dbReference type="EMBL" id="AMG76406.1"/>
    </source>
</evidence>
<feature type="region of interest" description="Disordered" evidence="1">
    <location>
        <begin position="28"/>
        <end position="60"/>
    </location>
</feature>
<evidence type="ECO:0000256" key="2">
    <source>
        <dbReference type="SAM" id="SignalP"/>
    </source>
</evidence>
<dbReference type="AlphaFoldDB" id="A0AA86GRL7"/>
<protein>
    <recommendedName>
        <fullName evidence="5">Lipoprotein</fullName>
    </recommendedName>
</protein>
<feature type="chain" id="PRO_5041666371" description="Lipoprotein" evidence="2">
    <location>
        <begin position="24"/>
        <end position="190"/>
    </location>
</feature>
<evidence type="ECO:0008006" key="5">
    <source>
        <dbReference type="Google" id="ProtNLM"/>
    </source>
</evidence>
<keyword evidence="4" id="KW-1185">Reference proteome</keyword>
<dbReference type="KEGG" id="sgi:SGRAN_4079"/>
<sequence>MRLGNGSASSTGLGLMAATLLLAACSGGNDEQPPAETAEKAAPAPVAPAPSAPAEPMPADADLTYAADPALAPPAAPEAGIGSGAKAIPAAIQGRWALDAGDCAARAGTDLTALVIDAKTLRFFESAGDLARVRERSANRIVADYKFSGEGEQWDRLMLLALADGGKTLVRRDYGEGAAPEPMRYRRCTP</sequence>